<protein>
    <submittedName>
        <fullName evidence="3">DLG associated protein 5</fullName>
    </submittedName>
</protein>
<sequence length="550" mass="61302">MAATSQFASRYKKDLSTETLRTKVARRKSVLQKENRHKLFEKSRQFGLADVNIQLSKDRGISQLNETSEMCSQENSSVKQKQPTNAAMKRNIERKEMLQRYKEEKELRKLKEQREKAKKGVFKVGLYRPTAPGFLSLVPQDPVTIKPKEKAAPAFSGRITRSKAKNQAEKTMTSSAASKHSTVCANGLSACPTQGGRKQMGTDKAAEKEKVLQSAVQAAANVRITRAAASAARQMLKTTAATATGNQPQRKTANVGKQKKAVKPDIMEVLPFKHEVDQNAQLDPAMEDSVADSKHSASVELQQEQTSVEKKNVSLANNSSPGRPRTRSFAPQNFVFQPLNGLATYRVTPMTPSRANAFLTPGAFWDFSETSVNTAEKSREIKAQEPDFKSQVVLAGKSIQEQQITTGLKAEKACELDENSSIQRSNETISVSTDTTALGTKSDVLREQEHDVPYFRNILQSETERLMSHCLQWDGKLELDIPEDAKDLIRTTIGQTRLLIAERFKQFEGLVDNCEFKRGEKETTCTDLDGFWDMVNFQQSFASEQSFCSA</sequence>
<feature type="region of interest" description="Disordered" evidence="2">
    <location>
        <begin position="239"/>
        <end position="260"/>
    </location>
</feature>
<evidence type="ECO:0000313" key="4">
    <source>
        <dbReference type="Proteomes" id="UP000694423"/>
    </source>
</evidence>
<reference evidence="3" key="1">
    <citation type="submission" date="2025-08" db="UniProtKB">
        <authorList>
            <consortium name="Ensembl"/>
        </authorList>
    </citation>
    <scope>IDENTIFICATION</scope>
</reference>
<dbReference type="GO" id="GO:0031616">
    <property type="term" value="C:spindle pole centrosome"/>
    <property type="evidence" value="ECO:0007669"/>
    <property type="project" value="TreeGrafter"/>
</dbReference>
<dbReference type="GO" id="GO:0005634">
    <property type="term" value="C:nucleus"/>
    <property type="evidence" value="ECO:0007669"/>
    <property type="project" value="TreeGrafter"/>
</dbReference>
<dbReference type="GO" id="GO:0007059">
    <property type="term" value="P:chromosome segregation"/>
    <property type="evidence" value="ECO:0007669"/>
    <property type="project" value="TreeGrafter"/>
</dbReference>
<feature type="region of interest" description="Disordered" evidence="2">
    <location>
        <begin position="66"/>
        <end position="86"/>
    </location>
</feature>
<dbReference type="Ensembl" id="ENSDNVT00000014861.1">
    <property type="protein sequence ID" value="ENSDNVP00000012333.1"/>
    <property type="gene ID" value="ENSDNVG00000008709.1"/>
</dbReference>
<dbReference type="AlphaFoldDB" id="A0A8C4JPH9"/>
<keyword evidence="4" id="KW-1185">Reference proteome</keyword>
<evidence type="ECO:0000313" key="3">
    <source>
        <dbReference type="Ensembl" id="ENSDNVP00000012333.1"/>
    </source>
</evidence>
<accession>A0A8C4JPH9</accession>
<dbReference type="Proteomes" id="UP000694423">
    <property type="component" value="Unplaced"/>
</dbReference>
<evidence type="ECO:0000256" key="2">
    <source>
        <dbReference type="SAM" id="MobiDB-lite"/>
    </source>
</evidence>
<dbReference type="Pfam" id="PF03359">
    <property type="entry name" value="GKAP"/>
    <property type="match status" value="1"/>
</dbReference>
<dbReference type="GO" id="GO:0005737">
    <property type="term" value="C:cytoplasm"/>
    <property type="evidence" value="ECO:0007669"/>
    <property type="project" value="TreeGrafter"/>
</dbReference>
<evidence type="ECO:0000256" key="1">
    <source>
        <dbReference type="ARBA" id="ARBA00008839"/>
    </source>
</evidence>
<dbReference type="GO" id="GO:0008017">
    <property type="term" value="F:microtubule binding"/>
    <property type="evidence" value="ECO:0007669"/>
    <property type="project" value="TreeGrafter"/>
</dbReference>
<dbReference type="GO" id="GO:0007052">
    <property type="term" value="P:mitotic spindle organization"/>
    <property type="evidence" value="ECO:0007669"/>
    <property type="project" value="TreeGrafter"/>
</dbReference>
<comment type="similarity">
    <text evidence="1">Belongs to the SAPAP family.</text>
</comment>
<dbReference type="PANTHER" id="PTHR12353:SF1">
    <property type="entry name" value="DISKS LARGE-ASSOCIATED PROTEIN 5"/>
    <property type="match status" value="1"/>
</dbReference>
<gene>
    <name evidence="3" type="primary">DLGAP5</name>
</gene>
<organism evidence="3 4">
    <name type="scientific">Dromaius novaehollandiae</name>
    <name type="common">Emu</name>
    <dbReference type="NCBI Taxonomy" id="8790"/>
    <lineage>
        <taxon>Eukaryota</taxon>
        <taxon>Metazoa</taxon>
        <taxon>Chordata</taxon>
        <taxon>Craniata</taxon>
        <taxon>Vertebrata</taxon>
        <taxon>Euteleostomi</taxon>
        <taxon>Archelosauria</taxon>
        <taxon>Archosauria</taxon>
        <taxon>Dinosauria</taxon>
        <taxon>Saurischia</taxon>
        <taxon>Theropoda</taxon>
        <taxon>Coelurosauria</taxon>
        <taxon>Aves</taxon>
        <taxon>Palaeognathae</taxon>
        <taxon>Casuariiformes</taxon>
        <taxon>Dromaiidae</taxon>
        <taxon>Dromaius</taxon>
    </lineage>
</organism>
<feature type="compositionally biased region" description="Polar residues" evidence="2">
    <location>
        <begin position="66"/>
        <end position="85"/>
    </location>
</feature>
<dbReference type="GO" id="GO:0023052">
    <property type="term" value="P:signaling"/>
    <property type="evidence" value="ECO:0007669"/>
    <property type="project" value="InterPro"/>
</dbReference>
<dbReference type="GO" id="GO:0007346">
    <property type="term" value="P:regulation of mitotic cell cycle"/>
    <property type="evidence" value="ECO:0007669"/>
    <property type="project" value="TreeGrafter"/>
</dbReference>
<proteinExistence type="inferred from homology"/>
<name>A0A8C4JPH9_DRONO</name>
<dbReference type="InterPro" id="IPR005026">
    <property type="entry name" value="SAPAP"/>
</dbReference>
<dbReference type="GO" id="GO:0051382">
    <property type="term" value="P:kinetochore assembly"/>
    <property type="evidence" value="ECO:0007669"/>
    <property type="project" value="TreeGrafter"/>
</dbReference>
<dbReference type="GO" id="GO:0051642">
    <property type="term" value="P:centrosome localization"/>
    <property type="evidence" value="ECO:0007669"/>
    <property type="project" value="TreeGrafter"/>
</dbReference>
<dbReference type="PANTHER" id="PTHR12353">
    <property type="entry name" value="DISKS LARGE-ASSOCIATED PROTEIN DAP SAP90/PSD-95-ASSOCIATED PROTEIN"/>
    <property type="match status" value="1"/>
</dbReference>
<feature type="region of interest" description="Disordered" evidence="2">
    <location>
        <begin position="286"/>
        <end position="329"/>
    </location>
</feature>
<feature type="compositionally biased region" description="Polar residues" evidence="2">
    <location>
        <begin position="239"/>
        <end position="252"/>
    </location>
</feature>
<reference evidence="3" key="2">
    <citation type="submission" date="2025-09" db="UniProtKB">
        <authorList>
            <consortium name="Ensembl"/>
        </authorList>
    </citation>
    <scope>IDENTIFICATION</scope>
</reference>